<dbReference type="PANTHER" id="PTHR43157:SF31">
    <property type="entry name" value="PHOSPHATIDYLINOSITOL-GLYCAN BIOSYNTHESIS CLASS F PROTEIN"/>
    <property type="match status" value="1"/>
</dbReference>
<dbReference type="PANTHER" id="PTHR43157">
    <property type="entry name" value="PHOSPHATIDYLINOSITOL-GLYCAN BIOSYNTHESIS CLASS F PROTEIN-RELATED"/>
    <property type="match status" value="1"/>
</dbReference>
<dbReference type="AlphaFoldDB" id="A0A9P0GD42"/>
<dbReference type="OrthoDB" id="191139at2759"/>
<accession>A0A9P0GD42</accession>
<dbReference type="GO" id="GO:0016491">
    <property type="term" value="F:oxidoreductase activity"/>
    <property type="evidence" value="ECO:0007669"/>
    <property type="project" value="UniProtKB-KW"/>
</dbReference>
<dbReference type="InterPro" id="IPR002347">
    <property type="entry name" value="SDR_fam"/>
</dbReference>
<dbReference type="PRINTS" id="PR00081">
    <property type="entry name" value="GDHRDH"/>
</dbReference>
<dbReference type="InterPro" id="IPR036291">
    <property type="entry name" value="NAD(P)-bd_dom_sf"/>
</dbReference>
<proteinExistence type="predicted"/>
<gene>
    <name evidence="2" type="ORF">PSYICH_LOCUS8730</name>
</gene>
<evidence type="ECO:0000256" key="1">
    <source>
        <dbReference type="ARBA" id="ARBA00023002"/>
    </source>
</evidence>
<organism evidence="2 3">
    <name type="scientific">Psylliodes chrysocephalus</name>
    <dbReference type="NCBI Taxonomy" id="3402493"/>
    <lineage>
        <taxon>Eukaryota</taxon>
        <taxon>Metazoa</taxon>
        <taxon>Ecdysozoa</taxon>
        <taxon>Arthropoda</taxon>
        <taxon>Hexapoda</taxon>
        <taxon>Insecta</taxon>
        <taxon>Pterygota</taxon>
        <taxon>Neoptera</taxon>
        <taxon>Endopterygota</taxon>
        <taxon>Coleoptera</taxon>
        <taxon>Polyphaga</taxon>
        <taxon>Cucujiformia</taxon>
        <taxon>Chrysomeloidea</taxon>
        <taxon>Chrysomelidae</taxon>
        <taxon>Galerucinae</taxon>
        <taxon>Alticini</taxon>
        <taxon>Psylliodes</taxon>
    </lineage>
</organism>
<dbReference type="EMBL" id="OV651815">
    <property type="protein sequence ID" value="CAH1108978.1"/>
    <property type="molecule type" value="Genomic_DNA"/>
</dbReference>
<name>A0A9P0GD42_9CUCU</name>
<evidence type="ECO:0000313" key="2">
    <source>
        <dbReference type="EMBL" id="CAH1108978.1"/>
    </source>
</evidence>
<reference evidence="2" key="1">
    <citation type="submission" date="2022-01" db="EMBL/GenBank/DDBJ databases">
        <authorList>
            <person name="King R."/>
        </authorList>
    </citation>
    <scope>NUCLEOTIDE SEQUENCE</scope>
</reference>
<dbReference type="SUPFAM" id="SSF51735">
    <property type="entry name" value="NAD(P)-binding Rossmann-fold domains"/>
    <property type="match status" value="1"/>
</dbReference>
<dbReference type="Gene3D" id="3.40.50.720">
    <property type="entry name" value="NAD(P)-binding Rossmann-like Domain"/>
    <property type="match status" value="1"/>
</dbReference>
<keyword evidence="3" id="KW-1185">Reference proteome</keyword>
<protein>
    <submittedName>
        <fullName evidence="2">Uncharacterized protein</fullName>
    </submittedName>
</protein>
<evidence type="ECO:0000313" key="3">
    <source>
        <dbReference type="Proteomes" id="UP001153636"/>
    </source>
</evidence>
<dbReference type="Pfam" id="PF00106">
    <property type="entry name" value="adh_short"/>
    <property type="match status" value="1"/>
</dbReference>
<dbReference type="Proteomes" id="UP001153636">
    <property type="component" value="Chromosome 3"/>
</dbReference>
<keyword evidence="1" id="KW-0560">Oxidoreductase</keyword>
<sequence length="336" mass="37731">MWYILLLSIWCLLFALFIIAFLISRFGYVTCDNNVCLLGKTALVTGGSTGLGHEIVLSLASRGCRVIIAGRTINSALKNKIIEETNNPNIVLYHVDFTSFKSVRQLAKKLNETEEKLDILVNNSGIGKSLYTDRTEDGLDITMQINHYSPFLLTNLLAGLLKKSNNGRIIFTSSFLSFFHVITKRSVTPLKIKNLPQALYGLTYGNTKFLNIVSSDIFAEKLKKWNITSNVYNPLVAKTNIFNQVTKNVDYRILVDNIVNVISKMLVNLFGIDPKLSIQAAIQLATSKEYTNISGTFLGKVFPKLKPRACHDRILCEAIWRASEEVVQLTDEEKLK</sequence>